<dbReference type="AlphaFoldDB" id="X1DCM0"/>
<feature type="non-terminal residue" evidence="1">
    <location>
        <position position="70"/>
    </location>
</feature>
<organism evidence="1">
    <name type="scientific">marine sediment metagenome</name>
    <dbReference type="NCBI Taxonomy" id="412755"/>
    <lineage>
        <taxon>unclassified sequences</taxon>
        <taxon>metagenomes</taxon>
        <taxon>ecological metagenomes</taxon>
    </lineage>
</organism>
<comment type="caution">
    <text evidence="1">The sequence shown here is derived from an EMBL/GenBank/DDBJ whole genome shotgun (WGS) entry which is preliminary data.</text>
</comment>
<sequence length="70" mass="8430">MREIAEDAYQIDSTRQTWLVNAGYRDIKDAIQEEIFNERKYLLIFDDADRNFELVKPLLYFLRKGDVDIK</sequence>
<dbReference type="EMBL" id="BART01031897">
    <property type="protein sequence ID" value="GAH17947.1"/>
    <property type="molecule type" value="Genomic_DNA"/>
</dbReference>
<reference evidence="1" key="1">
    <citation type="journal article" date="2014" name="Front. Microbiol.">
        <title>High frequency of phylogenetically diverse reductive dehalogenase-homologous genes in deep subseafloor sedimentary metagenomes.</title>
        <authorList>
            <person name="Kawai M."/>
            <person name="Futagami T."/>
            <person name="Toyoda A."/>
            <person name="Takaki Y."/>
            <person name="Nishi S."/>
            <person name="Hori S."/>
            <person name="Arai W."/>
            <person name="Tsubouchi T."/>
            <person name="Morono Y."/>
            <person name="Uchiyama I."/>
            <person name="Ito T."/>
            <person name="Fujiyama A."/>
            <person name="Inagaki F."/>
            <person name="Takami H."/>
        </authorList>
    </citation>
    <scope>NUCLEOTIDE SEQUENCE</scope>
    <source>
        <strain evidence="1">Expedition CK06-06</strain>
    </source>
</reference>
<accession>X1DCM0</accession>
<name>X1DCM0_9ZZZZ</name>
<evidence type="ECO:0000313" key="1">
    <source>
        <dbReference type="EMBL" id="GAH17947.1"/>
    </source>
</evidence>
<protein>
    <submittedName>
        <fullName evidence="1">Uncharacterized protein</fullName>
    </submittedName>
</protein>
<gene>
    <name evidence="1" type="ORF">S01H4_55296</name>
</gene>
<proteinExistence type="predicted"/>